<dbReference type="PANTHER" id="PTHR36507:SF1">
    <property type="entry name" value="BLL1555 PROTEIN"/>
    <property type="match status" value="1"/>
</dbReference>
<reference evidence="5" key="1">
    <citation type="submission" date="2016-10" db="EMBL/GenBank/DDBJ databases">
        <authorList>
            <person name="Varghese N."/>
        </authorList>
    </citation>
    <scope>NUCLEOTIDE SEQUENCE [LARGE SCALE GENOMIC DNA]</scope>
    <source>
        <strain evidence="5">DSM 45096 / BCRC 16803 / CGMCC 4.1857 / CIP 109030 / JCM 12277 / KCTC 19219 / NBRC 100920 / 33214</strain>
    </source>
</reference>
<dbReference type="PANTHER" id="PTHR36507">
    <property type="entry name" value="BLL1555 PROTEIN"/>
    <property type="match status" value="1"/>
</dbReference>
<dbReference type="InterPro" id="IPR028096">
    <property type="entry name" value="EfeO_Cupredoxin"/>
</dbReference>
<gene>
    <name evidence="4" type="ORF">SAMN05414137_12027</name>
</gene>
<dbReference type="OrthoDB" id="574459at2"/>
<evidence type="ECO:0000256" key="1">
    <source>
        <dbReference type="SAM" id="MobiDB-lite"/>
    </source>
</evidence>
<feature type="domain" description="EfeO-type cupredoxin-like" evidence="3">
    <location>
        <begin position="52"/>
        <end position="138"/>
    </location>
</feature>
<organism evidence="4 5">
    <name type="scientific">Streptacidiphilus jiangxiensis</name>
    <dbReference type="NCBI Taxonomy" id="235985"/>
    <lineage>
        <taxon>Bacteria</taxon>
        <taxon>Bacillati</taxon>
        <taxon>Actinomycetota</taxon>
        <taxon>Actinomycetes</taxon>
        <taxon>Kitasatosporales</taxon>
        <taxon>Streptomycetaceae</taxon>
        <taxon>Streptacidiphilus</taxon>
    </lineage>
</organism>
<feature type="compositionally biased region" description="Pro residues" evidence="1">
    <location>
        <begin position="33"/>
        <end position="51"/>
    </location>
</feature>
<dbReference type="Proteomes" id="UP000183015">
    <property type="component" value="Unassembled WGS sequence"/>
</dbReference>
<evidence type="ECO:0000259" key="3">
    <source>
        <dbReference type="Pfam" id="PF13473"/>
    </source>
</evidence>
<dbReference type="EMBL" id="FOAZ01000020">
    <property type="protein sequence ID" value="SEM18349.1"/>
    <property type="molecule type" value="Genomic_DNA"/>
</dbReference>
<proteinExistence type="predicted"/>
<protein>
    <submittedName>
        <fullName evidence="4">Plastocyanin</fullName>
    </submittedName>
</protein>
<dbReference type="InterPro" id="IPR052721">
    <property type="entry name" value="ET_Amicyanin"/>
</dbReference>
<keyword evidence="5" id="KW-1185">Reference proteome</keyword>
<dbReference type="SUPFAM" id="SSF49503">
    <property type="entry name" value="Cupredoxins"/>
    <property type="match status" value="1"/>
</dbReference>
<dbReference type="STRING" id="235985.SAMN05414137_12027"/>
<dbReference type="RefSeq" id="WP_075004139.1">
    <property type="nucleotide sequence ID" value="NZ_BBPN01000011.1"/>
</dbReference>
<dbReference type="Pfam" id="PF13473">
    <property type="entry name" value="Cupredoxin_1"/>
    <property type="match status" value="1"/>
</dbReference>
<dbReference type="Gene3D" id="2.60.40.420">
    <property type="entry name" value="Cupredoxins - blue copper proteins"/>
    <property type="match status" value="1"/>
</dbReference>
<dbReference type="eggNOG" id="COG3794">
    <property type="taxonomic scope" value="Bacteria"/>
</dbReference>
<evidence type="ECO:0000313" key="5">
    <source>
        <dbReference type="Proteomes" id="UP000183015"/>
    </source>
</evidence>
<keyword evidence="2" id="KW-0732">Signal</keyword>
<feature type="chain" id="PRO_5010205570" evidence="2">
    <location>
        <begin position="26"/>
        <end position="139"/>
    </location>
</feature>
<sequence length="139" mass="13832">MPRVPLKVALPAAVLILAAGGCSSAAVQSTPTPATPPSTPSAPSSPGPPSARPSAATAQIVIDNFAFSPANLTVHAGESITVVNHDSTTHTLTARPGSAFDTGPVNPGQSATFTAPATPGTYPYVCTIHASMHGTLTVH</sequence>
<dbReference type="InterPro" id="IPR008972">
    <property type="entry name" value="Cupredoxin"/>
</dbReference>
<feature type="signal peptide" evidence="2">
    <location>
        <begin position="1"/>
        <end position="25"/>
    </location>
</feature>
<evidence type="ECO:0000256" key="2">
    <source>
        <dbReference type="SAM" id="SignalP"/>
    </source>
</evidence>
<dbReference type="AlphaFoldDB" id="A0A1H7WB92"/>
<feature type="region of interest" description="Disordered" evidence="1">
    <location>
        <begin position="25"/>
        <end position="54"/>
    </location>
</feature>
<accession>A0A1H7WB92</accession>
<dbReference type="PROSITE" id="PS51257">
    <property type="entry name" value="PROKAR_LIPOPROTEIN"/>
    <property type="match status" value="1"/>
</dbReference>
<name>A0A1H7WB92_STRJI</name>
<evidence type="ECO:0000313" key="4">
    <source>
        <dbReference type="EMBL" id="SEM18349.1"/>
    </source>
</evidence>